<dbReference type="AlphaFoldDB" id="A0A4C1Y9E4"/>
<dbReference type="Proteomes" id="UP000299102">
    <property type="component" value="Unassembled WGS sequence"/>
</dbReference>
<accession>A0A4C1Y9E4</accession>
<proteinExistence type="predicted"/>
<gene>
    <name evidence="1" type="ORF">EVAR_50908_1</name>
</gene>
<evidence type="ECO:0000313" key="2">
    <source>
        <dbReference type="Proteomes" id="UP000299102"/>
    </source>
</evidence>
<name>A0A4C1Y9E4_EUMVA</name>
<reference evidence="1 2" key="1">
    <citation type="journal article" date="2019" name="Commun. Biol.">
        <title>The bagworm genome reveals a unique fibroin gene that provides high tensile strength.</title>
        <authorList>
            <person name="Kono N."/>
            <person name="Nakamura H."/>
            <person name="Ohtoshi R."/>
            <person name="Tomita M."/>
            <person name="Numata K."/>
            <person name="Arakawa K."/>
        </authorList>
    </citation>
    <scope>NUCLEOTIDE SEQUENCE [LARGE SCALE GENOMIC DNA]</scope>
</reference>
<dbReference type="EMBL" id="BGZK01001151">
    <property type="protein sequence ID" value="GBP72606.1"/>
    <property type="molecule type" value="Genomic_DNA"/>
</dbReference>
<organism evidence="1 2">
    <name type="scientific">Eumeta variegata</name>
    <name type="common">Bagworm moth</name>
    <name type="synonym">Eumeta japonica</name>
    <dbReference type="NCBI Taxonomy" id="151549"/>
    <lineage>
        <taxon>Eukaryota</taxon>
        <taxon>Metazoa</taxon>
        <taxon>Ecdysozoa</taxon>
        <taxon>Arthropoda</taxon>
        <taxon>Hexapoda</taxon>
        <taxon>Insecta</taxon>
        <taxon>Pterygota</taxon>
        <taxon>Neoptera</taxon>
        <taxon>Endopterygota</taxon>
        <taxon>Lepidoptera</taxon>
        <taxon>Glossata</taxon>
        <taxon>Ditrysia</taxon>
        <taxon>Tineoidea</taxon>
        <taxon>Psychidae</taxon>
        <taxon>Oiketicinae</taxon>
        <taxon>Eumeta</taxon>
    </lineage>
</organism>
<protein>
    <submittedName>
        <fullName evidence="1">Uncharacterized protein</fullName>
    </submittedName>
</protein>
<sequence>MVYCGPWPTIALVTAATISELNSALSNPKLTLSTAHPLEPCFDKVCDTHSEFRTDRGFEAPHIGHRGTLRAVVPS</sequence>
<evidence type="ECO:0000313" key="1">
    <source>
        <dbReference type="EMBL" id="GBP72606.1"/>
    </source>
</evidence>
<keyword evidence="2" id="KW-1185">Reference proteome</keyword>
<comment type="caution">
    <text evidence="1">The sequence shown here is derived from an EMBL/GenBank/DDBJ whole genome shotgun (WGS) entry which is preliminary data.</text>
</comment>